<feature type="domain" description="PglD N-terminal" evidence="2">
    <location>
        <begin position="3"/>
        <end position="75"/>
    </location>
</feature>
<reference evidence="3 4" key="1">
    <citation type="submission" date="2021-01" db="EMBL/GenBank/DDBJ databases">
        <title>Roseomonas sp. nov, a bacterium isolated from an oil production mixture in Yumen Oilfield.</title>
        <authorList>
            <person name="Wu D."/>
        </authorList>
    </citation>
    <scope>NUCLEOTIDE SEQUENCE [LARGE SCALE GENOMIC DNA]</scope>
    <source>
        <strain evidence="3 4">ROY-5-3</strain>
    </source>
</reference>
<dbReference type="PROSITE" id="PS00101">
    <property type="entry name" value="HEXAPEP_TRANSFERASES"/>
    <property type="match status" value="1"/>
</dbReference>
<organism evidence="3 4">
    <name type="scientific">Falsiroseomonas oleicola</name>
    <dbReference type="NCBI Taxonomy" id="2801474"/>
    <lineage>
        <taxon>Bacteria</taxon>
        <taxon>Pseudomonadati</taxon>
        <taxon>Pseudomonadota</taxon>
        <taxon>Alphaproteobacteria</taxon>
        <taxon>Acetobacterales</taxon>
        <taxon>Roseomonadaceae</taxon>
        <taxon>Falsiroseomonas</taxon>
    </lineage>
</organism>
<evidence type="ECO:0000259" key="2">
    <source>
        <dbReference type="Pfam" id="PF17836"/>
    </source>
</evidence>
<dbReference type="RefSeq" id="WP_216873102.1">
    <property type="nucleotide sequence ID" value="NZ_JAERQM010000001.1"/>
</dbReference>
<protein>
    <submittedName>
        <fullName evidence="3">NeuD/PglB/VioB family sugar acetyltransferase</fullName>
    </submittedName>
</protein>
<dbReference type="PANTHER" id="PTHR43300">
    <property type="entry name" value="ACETYLTRANSFERASE"/>
    <property type="match status" value="1"/>
</dbReference>
<sequence length="210" mass="20674">MPVLVIGAGGHARVVIELLQANGRSVAGLLDDAPGRAPVLGYPILGGTDALAALRAEGLTELAVAIGDNAARARLGLMAEAAGFVLPPLLHPSALISPSAILEEGVQIMARAVLGPESRVARLALVNTGAIVEHDCVVEEAAHIGPGAVLCGAARVGARALIAAGAVLQPGVAVGVGAVVALGAAVVDSVPDGARHGGVPARALAQRSRD</sequence>
<dbReference type="NCBIfam" id="TIGR03570">
    <property type="entry name" value="NeuD_NnaD"/>
    <property type="match status" value="1"/>
</dbReference>
<dbReference type="CDD" id="cd03360">
    <property type="entry name" value="LbH_AT_putative"/>
    <property type="match status" value="1"/>
</dbReference>
<dbReference type="InterPro" id="IPR018357">
    <property type="entry name" value="Hexapep_transf_CS"/>
</dbReference>
<dbReference type="InterPro" id="IPR020019">
    <property type="entry name" value="AcTrfase_PglD-like"/>
</dbReference>
<dbReference type="EMBL" id="JAERQM010000001">
    <property type="protein sequence ID" value="MBU8542806.1"/>
    <property type="molecule type" value="Genomic_DNA"/>
</dbReference>
<evidence type="ECO:0000313" key="3">
    <source>
        <dbReference type="EMBL" id="MBU8542806.1"/>
    </source>
</evidence>
<proteinExistence type="inferred from homology"/>
<keyword evidence="4" id="KW-1185">Reference proteome</keyword>
<dbReference type="PANTHER" id="PTHR43300:SF7">
    <property type="entry name" value="UDP-N-ACETYLBACILLOSAMINE N-ACETYLTRANSFERASE"/>
    <property type="match status" value="1"/>
</dbReference>
<evidence type="ECO:0000256" key="1">
    <source>
        <dbReference type="ARBA" id="ARBA00007274"/>
    </source>
</evidence>
<name>A0ABS6H2C4_9PROT</name>
<comment type="caution">
    <text evidence="3">The sequence shown here is derived from an EMBL/GenBank/DDBJ whole genome shotgun (WGS) entry which is preliminary data.</text>
</comment>
<accession>A0ABS6H2C4</accession>
<dbReference type="InterPro" id="IPR041561">
    <property type="entry name" value="PglD_N"/>
</dbReference>
<dbReference type="Pfam" id="PF17836">
    <property type="entry name" value="PglD_N"/>
    <property type="match status" value="1"/>
</dbReference>
<evidence type="ECO:0000313" key="4">
    <source>
        <dbReference type="Proteomes" id="UP000689967"/>
    </source>
</evidence>
<dbReference type="Proteomes" id="UP000689967">
    <property type="component" value="Unassembled WGS sequence"/>
</dbReference>
<comment type="similarity">
    <text evidence="1">Belongs to the transferase hexapeptide repeat family.</text>
</comment>
<gene>
    <name evidence="3" type="ORF">JJQ90_03780</name>
</gene>
<dbReference type="InterPro" id="IPR050179">
    <property type="entry name" value="Trans_hexapeptide_repeat"/>
</dbReference>